<dbReference type="EMBL" id="CAXLJM020000028">
    <property type="protein sequence ID" value="CAL8096781.1"/>
    <property type="molecule type" value="Genomic_DNA"/>
</dbReference>
<dbReference type="InterPro" id="IPR029058">
    <property type="entry name" value="AB_hydrolase_fold"/>
</dbReference>
<feature type="chain" id="PRO_5046020659" evidence="1">
    <location>
        <begin position="23"/>
        <end position="236"/>
    </location>
</feature>
<keyword evidence="1" id="KW-0732">Signal</keyword>
<evidence type="ECO:0000256" key="1">
    <source>
        <dbReference type="SAM" id="SignalP"/>
    </source>
</evidence>
<comment type="caution">
    <text evidence="2">The sequence shown here is derived from an EMBL/GenBank/DDBJ whole genome shotgun (WGS) entry which is preliminary data.</text>
</comment>
<proteinExistence type="predicted"/>
<dbReference type="SUPFAM" id="SSF53474">
    <property type="entry name" value="alpha/beta-Hydrolases"/>
    <property type="match status" value="1"/>
</dbReference>
<feature type="signal peptide" evidence="1">
    <location>
        <begin position="1"/>
        <end position="22"/>
    </location>
</feature>
<dbReference type="InterPro" id="IPR003386">
    <property type="entry name" value="LACT/PDAT_acylTrfase"/>
</dbReference>
<dbReference type="Pfam" id="PF02450">
    <property type="entry name" value="LCAT"/>
    <property type="match status" value="1"/>
</dbReference>
<organism evidence="2 3">
    <name type="scientific">Orchesella dallaii</name>
    <dbReference type="NCBI Taxonomy" id="48710"/>
    <lineage>
        <taxon>Eukaryota</taxon>
        <taxon>Metazoa</taxon>
        <taxon>Ecdysozoa</taxon>
        <taxon>Arthropoda</taxon>
        <taxon>Hexapoda</taxon>
        <taxon>Collembola</taxon>
        <taxon>Entomobryomorpha</taxon>
        <taxon>Entomobryoidea</taxon>
        <taxon>Orchesellidae</taxon>
        <taxon>Orchesellinae</taxon>
        <taxon>Orchesella</taxon>
    </lineage>
</organism>
<evidence type="ECO:0000313" key="3">
    <source>
        <dbReference type="Proteomes" id="UP001642540"/>
    </source>
</evidence>
<evidence type="ECO:0000313" key="2">
    <source>
        <dbReference type="EMBL" id="CAL8096781.1"/>
    </source>
</evidence>
<reference evidence="2 3" key="1">
    <citation type="submission" date="2024-08" db="EMBL/GenBank/DDBJ databases">
        <authorList>
            <person name="Cucini C."/>
            <person name="Frati F."/>
        </authorList>
    </citation>
    <scope>NUCLEOTIDE SEQUENCE [LARGE SCALE GENOMIC DNA]</scope>
</reference>
<dbReference type="Proteomes" id="UP001642540">
    <property type="component" value="Unassembled WGS sequence"/>
</dbReference>
<sequence length="236" mass="26496">MHHVIQIALVSLAAPWGGSVKAWKVFAAGDDLGSYVLPAHTLRGAQRTYPSTAWLLPSKNFWSPDETLVSCPEKGNYTVLDFERFFKDMNYQAGYEMWKDTEALLGNLAAPGIEVHCLHGIGVSTIDSFTYTNGKYFPDKPSLVYGNGDGTVNVRSLRGCLRWASASDWKLKHGSTVKKTKTHRFVGNWRTKHFTAPEASPKIFHQEFPGVDHMEILRDKGVYDYVRKVVGKMNKV</sequence>
<keyword evidence="3" id="KW-1185">Reference proteome</keyword>
<dbReference type="PANTHER" id="PTHR11440">
    <property type="entry name" value="LECITHIN-CHOLESTEROL ACYLTRANSFERASE-RELATED"/>
    <property type="match status" value="1"/>
</dbReference>
<protein>
    <submittedName>
        <fullName evidence="2">Uncharacterized protein</fullName>
    </submittedName>
</protein>
<gene>
    <name evidence="2" type="ORF">ODALV1_LOCUS9446</name>
</gene>
<accession>A0ABP1QHR5</accession>
<name>A0ABP1QHR5_9HEXA</name>